<dbReference type="Proteomes" id="UP000436088">
    <property type="component" value="Unassembled WGS sequence"/>
</dbReference>
<dbReference type="EMBL" id="VEPZ02000934">
    <property type="protein sequence ID" value="KAE8710001.1"/>
    <property type="molecule type" value="Genomic_DNA"/>
</dbReference>
<protein>
    <submittedName>
        <fullName evidence="1">Uncharacterized protein</fullName>
    </submittedName>
</protein>
<reference evidence="1" key="1">
    <citation type="submission" date="2019-09" db="EMBL/GenBank/DDBJ databases">
        <title>Draft genome information of white flower Hibiscus syriacus.</title>
        <authorList>
            <person name="Kim Y.-M."/>
        </authorList>
    </citation>
    <scope>NUCLEOTIDE SEQUENCE [LARGE SCALE GENOMIC DNA]</scope>
    <source>
        <strain evidence="1">YM2019G1</strain>
    </source>
</reference>
<accession>A0A6A3AZX9</accession>
<comment type="caution">
    <text evidence="1">The sequence shown here is derived from an EMBL/GenBank/DDBJ whole genome shotgun (WGS) entry which is preliminary data.</text>
</comment>
<dbReference type="InterPro" id="IPR053151">
    <property type="entry name" value="RNase_H-like"/>
</dbReference>
<keyword evidence="2" id="KW-1185">Reference proteome</keyword>
<dbReference type="PANTHER" id="PTHR47723">
    <property type="entry name" value="OS05G0353850 PROTEIN"/>
    <property type="match status" value="1"/>
</dbReference>
<dbReference type="AlphaFoldDB" id="A0A6A3AZX9"/>
<evidence type="ECO:0000313" key="2">
    <source>
        <dbReference type="Proteomes" id="UP000436088"/>
    </source>
</evidence>
<dbReference type="InterPro" id="IPR044730">
    <property type="entry name" value="RNase_H-like_dom_plant"/>
</dbReference>
<evidence type="ECO:0000313" key="1">
    <source>
        <dbReference type="EMBL" id="KAE8710001.1"/>
    </source>
</evidence>
<sequence>MISMRQNGNRISQREEPCWKKPELGWVIANVDGAMGGSLEMVAEGGVIRDSDGNWIRGFARSNGVEVENDYSVAVESLNAASQEGRDCGIVMRMRGLLLREWETRVQFTHREANMVADRFANMIRGRSIGKIIHPEPPREVEEIVLREMNPVA</sequence>
<gene>
    <name evidence="1" type="ORF">F3Y22_tig00110328pilonHSYRG01064</name>
</gene>
<dbReference type="CDD" id="cd06222">
    <property type="entry name" value="RNase_H_like"/>
    <property type="match status" value="1"/>
</dbReference>
<organism evidence="1 2">
    <name type="scientific">Hibiscus syriacus</name>
    <name type="common">Rose of Sharon</name>
    <dbReference type="NCBI Taxonomy" id="106335"/>
    <lineage>
        <taxon>Eukaryota</taxon>
        <taxon>Viridiplantae</taxon>
        <taxon>Streptophyta</taxon>
        <taxon>Embryophyta</taxon>
        <taxon>Tracheophyta</taxon>
        <taxon>Spermatophyta</taxon>
        <taxon>Magnoliopsida</taxon>
        <taxon>eudicotyledons</taxon>
        <taxon>Gunneridae</taxon>
        <taxon>Pentapetalae</taxon>
        <taxon>rosids</taxon>
        <taxon>malvids</taxon>
        <taxon>Malvales</taxon>
        <taxon>Malvaceae</taxon>
        <taxon>Malvoideae</taxon>
        <taxon>Hibiscus</taxon>
    </lineage>
</organism>
<proteinExistence type="predicted"/>
<name>A0A6A3AZX9_HIBSY</name>
<dbReference type="PANTHER" id="PTHR47723:SF19">
    <property type="entry name" value="POLYNUCLEOTIDYL TRANSFERASE, RIBONUCLEASE H-LIKE SUPERFAMILY PROTEIN"/>
    <property type="match status" value="1"/>
</dbReference>